<keyword evidence="5 7" id="KW-1133">Transmembrane helix</keyword>
<feature type="transmembrane region" description="Helical" evidence="7">
    <location>
        <begin position="7"/>
        <end position="26"/>
    </location>
</feature>
<evidence type="ECO:0000256" key="5">
    <source>
        <dbReference type="ARBA" id="ARBA00022989"/>
    </source>
</evidence>
<feature type="transmembrane region" description="Helical" evidence="7">
    <location>
        <begin position="165"/>
        <end position="188"/>
    </location>
</feature>
<organism evidence="9 12">
    <name type="scientific">Methanothrix harundinacea</name>
    <dbReference type="NCBI Taxonomy" id="301375"/>
    <lineage>
        <taxon>Archaea</taxon>
        <taxon>Methanobacteriati</taxon>
        <taxon>Methanobacteriota</taxon>
        <taxon>Stenosarchaea group</taxon>
        <taxon>Methanomicrobia</taxon>
        <taxon>Methanotrichales</taxon>
        <taxon>Methanotrichaceae</taxon>
        <taxon>Methanothrix</taxon>
    </lineage>
</organism>
<evidence type="ECO:0000256" key="6">
    <source>
        <dbReference type="ARBA" id="ARBA00023136"/>
    </source>
</evidence>
<dbReference type="InterPro" id="IPR001932">
    <property type="entry name" value="PPM-type_phosphatase-like_dom"/>
</dbReference>
<feature type="domain" description="PPM-type phosphatase" evidence="8">
    <location>
        <begin position="236"/>
        <end position="453"/>
    </location>
</feature>
<dbReference type="Pfam" id="PF07228">
    <property type="entry name" value="SpoIIE"/>
    <property type="match status" value="1"/>
</dbReference>
<reference evidence="11 12" key="2">
    <citation type="journal article" date="2015" name="MBio">
        <title>Genome-Resolved Metagenomic Analysis Reveals Roles for Candidate Phyla and Other Microbial Community Members in Biogeochemical Transformations in Oil Reservoirs.</title>
        <authorList>
            <person name="Hu P."/>
            <person name="Tom L."/>
            <person name="Singh A."/>
            <person name="Thomas B.C."/>
            <person name="Baker B.J."/>
            <person name="Piceno Y.M."/>
            <person name="Andersen G.L."/>
            <person name="Banfield J.F."/>
        </authorList>
    </citation>
    <scope>NUCLEOTIDE SEQUENCE [LARGE SCALE GENOMIC DNA]</scope>
    <source>
        <strain evidence="9">57_489</strain>
    </source>
</reference>
<name>A0A124FM48_9EURY</name>
<evidence type="ECO:0000313" key="10">
    <source>
        <dbReference type="EMBL" id="KUK94588.1"/>
    </source>
</evidence>
<dbReference type="PANTHER" id="PTHR43156:SF2">
    <property type="entry name" value="STAGE II SPORULATION PROTEIN E"/>
    <property type="match status" value="1"/>
</dbReference>
<dbReference type="SMART" id="SM00331">
    <property type="entry name" value="PP2C_SIG"/>
    <property type="match status" value="1"/>
</dbReference>
<dbReference type="Proteomes" id="UP000057043">
    <property type="component" value="Unassembled WGS sequence"/>
</dbReference>
<dbReference type="PANTHER" id="PTHR43156">
    <property type="entry name" value="STAGE II SPORULATION PROTEIN E-RELATED"/>
    <property type="match status" value="1"/>
</dbReference>
<reference evidence="10" key="1">
    <citation type="journal article" date="2015" name="MBio">
        <title>Genome-resolved metagenomic analysis reveals roles for candidate phyla and other microbial community members in biogeochemical transformations in oil reservoirs.</title>
        <authorList>
            <person name="Hu P."/>
            <person name="Tom L."/>
            <person name="Singh A."/>
            <person name="Thomas B.C."/>
            <person name="Baker B.J."/>
            <person name="Piceno Y.M."/>
            <person name="Andersen G.L."/>
            <person name="Banfield J.F."/>
        </authorList>
    </citation>
    <scope>NUCLEOTIDE SEQUENCE [LARGE SCALE GENOMIC DNA]</scope>
    <source>
        <strain evidence="10">56_747</strain>
    </source>
</reference>
<evidence type="ECO:0000259" key="8">
    <source>
        <dbReference type="SMART" id="SM00331"/>
    </source>
</evidence>
<protein>
    <submittedName>
        <fullName evidence="9">Conserved hypothetical membrane protein, SpoIIE and 5TMR of 5TMR-LYT family</fullName>
    </submittedName>
</protein>
<dbReference type="AlphaFoldDB" id="A0A124FM48"/>
<dbReference type="EMBL" id="LGHB01000047">
    <property type="protein sequence ID" value="KUK94588.1"/>
    <property type="molecule type" value="Genomic_DNA"/>
</dbReference>
<dbReference type="Pfam" id="PF07694">
    <property type="entry name" value="5TM-5TMR_LYT"/>
    <property type="match status" value="1"/>
</dbReference>
<evidence type="ECO:0000256" key="4">
    <source>
        <dbReference type="ARBA" id="ARBA00022801"/>
    </source>
</evidence>
<dbReference type="GO" id="GO:0071555">
    <property type="term" value="P:cell wall organization"/>
    <property type="evidence" value="ECO:0007669"/>
    <property type="project" value="InterPro"/>
</dbReference>
<evidence type="ECO:0000313" key="9">
    <source>
        <dbReference type="EMBL" id="KUK43658.1"/>
    </source>
</evidence>
<feature type="transmembrane region" description="Helical" evidence="7">
    <location>
        <begin position="106"/>
        <end position="127"/>
    </location>
</feature>
<feature type="transmembrane region" description="Helical" evidence="7">
    <location>
        <begin position="79"/>
        <end position="100"/>
    </location>
</feature>
<dbReference type="GO" id="GO:0016791">
    <property type="term" value="F:phosphatase activity"/>
    <property type="evidence" value="ECO:0007669"/>
    <property type="project" value="TreeGrafter"/>
</dbReference>
<dbReference type="InterPro" id="IPR052016">
    <property type="entry name" value="Bact_Sigma-Reg"/>
</dbReference>
<dbReference type="SUPFAM" id="SSF81606">
    <property type="entry name" value="PP2C-like"/>
    <property type="match status" value="1"/>
</dbReference>
<evidence type="ECO:0000313" key="12">
    <source>
        <dbReference type="Proteomes" id="UP000057043"/>
    </source>
</evidence>
<dbReference type="InterPro" id="IPR036457">
    <property type="entry name" value="PPM-type-like_dom_sf"/>
</dbReference>
<evidence type="ECO:0000256" key="1">
    <source>
        <dbReference type="ARBA" id="ARBA00004651"/>
    </source>
</evidence>
<keyword evidence="4" id="KW-0378">Hydrolase</keyword>
<keyword evidence="6 7" id="KW-0472">Membrane</keyword>
<comment type="caution">
    <text evidence="9">The sequence shown here is derived from an EMBL/GenBank/DDBJ whole genome shotgun (WGS) entry which is preliminary data.</text>
</comment>
<keyword evidence="3 7" id="KW-0812">Transmembrane</keyword>
<accession>A0A124FM48</accession>
<dbReference type="EMBL" id="LGFT01000056">
    <property type="protein sequence ID" value="KUK43658.1"/>
    <property type="molecule type" value="Genomic_DNA"/>
</dbReference>
<evidence type="ECO:0000313" key="11">
    <source>
        <dbReference type="Proteomes" id="UP000053961"/>
    </source>
</evidence>
<evidence type="ECO:0000256" key="7">
    <source>
        <dbReference type="SAM" id="Phobius"/>
    </source>
</evidence>
<dbReference type="InterPro" id="IPR011620">
    <property type="entry name" value="Sig_transdc_His_kinase_LytS_TM"/>
</dbReference>
<dbReference type="GO" id="GO:0000155">
    <property type="term" value="F:phosphorelay sensor kinase activity"/>
    <property type="evidence" value="ECO:0007669"/>
    <property type="project" value="InterPro"/>
</dbReference>
<evidence type="ECO:0000256" key="2">
    <source>
        <dbReference type="ARBA" id="ARBA00022475"/>
    </source>
</evidence>
<dbReference type="Gene3D" id="3.60.40.10">
    <property type="entry name" value="PPM-type phosphatase domain"/>
    <property type="match status" value="1"/>
</dbReference>
<evidence type="ECO:0000256" key="3">
    <source>
        <dbReference type="ARBA" id="ARBA00022692"/>
    </source>
</evidence>
<feature type="transmembrane region" description="Helical" evidence="7">
    <location>
        <begin position="134"/>
        <end position="159"/>
    </location>
</feature>
<proteinExistence type="predicted"/>
<dbReference type="GO" id="GO:0005886">
    <property type="term" value="C:plasma membrane"/>
    <property type="evidence" value="ECO:0007669"/>
    <property type="project" value="UniProtKB-SubCell"/>
</dbReference>
<comment type="subcellular location">
    <subcellularLocation>
        <location evidence="1">Cell membrane</location>
        <topology evidence="1">Multi-pass membrane protein</topology>
    </subcellularLocation>
</comment>
<gene>
    <name evidence="9" type="ORF">XD72_1958</name>
    <name evidence="10" type="ORF">XE07_2112</name>
</gene>
<sequence>MAAIIDSVLLTLIEKICVIVVAAYLITRTRSFSEILDGRLTAKNQAVMVLIFGAFSVFGTVSGVEVFGVIANVRDLGPVIGGLVGGPVVGLGASLIGGGYRFLQGGFTGLACSIATILAGSLAGLVYILNRRRFVGVVGAVILSVLFESLHMLLVLLIAEPWQEALIVVRGTAAPMIASNSVGAFIFAMMITNLIRERETAEERDKYFLELEKKKMELNIAREIQQSFLPDTVPQLKGFDLAAASHPAKEVGGDFYDFIPQSDGKMGLVIADVSGKSVPAALFMVLSRATVKASAAGDKTAEEVAKSANDLIAADAKSGMFVTLFYAILDQETRTLRYVNAGHNPPLVLNGKTGDLTLLKTRGIAMGVMEDAEMEEREIELAEGDVVVFYTDGVTEAVDDGLDQFGAERLFETVKKNCHLSAADLVKEITGAVLAFSKGEPQFDDITLMVLKGGKME</sequence>
<feature type="transmembrane region" description="Helical" evidence="7">
    <location>
        <begin position="46"/>
        <end position="67"/>
    </location>
</feature>
<keyword evidence="2" id="KW-1003">Cell membrane</keyword>
<dbReference type="Proteomes" id="UP000053961">
    <property type="component" value="Unassembled WGS sequence"/>
</dbReference>
<dbReference type="PATRIC" id="fig|301375.6.peg.2165"/>